<dbReference type="InterPro" id="IPR050168">
    <property type="entry name" value="AAA_ATPase_domain"/>
</dbReference>
<evidence type="ECO:0000313" key="4">
    <source>
        <dbReference type="EMBL" id="AQK62564.1"/>
    </source>
</evidence>
<keyword evidence="1" id="KW-0547">Nucleotide-binding</keyword>
<keyword evidence="1" id="KW-0067">ATP-binding</keyword>
<dbReference type="InParanoid" id="A0A1D6GG87"/>
<dbReference type="PANTHER" id="PTHR23077:SF184">
    <property type="entry name" value="CELL DIVISION CONTROL PROTEIN 48 HOMOLOG D"/>
    <property type="match status" value="1"/>
</dbReference>
<dbReference type="Pfam" id="PF17862">
    <property type="entry name" value="AAA_lid_3"/>
    <property type="match status" value="1"/>
</dbReference>
<keyword evidence="4" id="KW-0132">Cell division</keyword>
<dbReference type="ExpressionAtlas" id="A0A1D6GG87">
    <property type="expression patterns" value="baseline and differential"/>
</dbReference>
<dbReference type="InterPro" id="IPR041569">
    <property type="entry name" value="AAA_lid_3"/>
</dbReference>
<accession>A0A1D6GG87</accession>
<sequence length="163" mass="18415">MDGLKSRSHVIVMGATNRPNSIDPALRRFGRFDREIDIGVLDEVGRLEVLRIHTKNMKLVEDVNLELISKDTHGYIVADLATLCTEAALHCIREKMDIIDLEDETIDTEILNSMAITNDHFKTALGTSNPSALRETVVEVPNVSWDKIKNRGWEGYSSKSHWN</sequence>
<dbReference type="Pfam" id="PF00004">
    <property type="entry name" value="AAA"/>
    <property type="match status" value="1"/>
</dbReference>
<dbReference type="AlphaFoldDB" id="A0A1D6GG87"/>
<dbReference type="PROSITE" id="PS00674">
    <property type="entry name" value="AAA"/>
    <property type="match status" value="1"/>
</dbReference>
<evidence type="ECO:0000256" key="1">
    <source>
        <dbReference type="RuleBase" id="RU003651"/>
    </source>
</evidence>
<gene>
    <name evidence="4" type="ORF">ZEAMMB73_Zm00001d013148</name>
</gene>
<proteinExistence type="inferred from homology"/>
<dbReference type="IntAct" id="A0A1D6GG87">
    <property type="interactions" value="31"/>
</dbReference>
<dbReference type="PANTHER" id="PTHR23077">
    <property type="entry name" value="AAA-FAMILY ATPASE"/>
    <property type="match status" value="1"/>
</dbReference>
<dbReference type="GO" id="GO:0051301">
    <property type="term" value="P:cell division"/>
    <property type="evidence" value="ECO:0007669"/>
    <property type="project" value="UniProtKB-KW"/>
</dbReference>
<dbReference type="GO" id="GO:0016887">
    <property type="term" value="F:ATP hydrolysis activity"/>
    <property type="evidence" value="ECO:0007669"/>
    <property type="project" value="InterPro"/>
</dbReference>
<evidence type="ECO:0000259" key="2">
    <source>
        <dbReference type="Pfam" id="PF00004"/>
    </source>
</evidence>
<dbReference type="GO" id="GO:0005524">
    <property type="term" value="F:ATP binding"/>
    <property type="evidence" value="ECO:0007669"/>
    <property type="project" value="UniProtKB-KW"/>
</dbReference>
<dbReference type="SMR" id="A0A1D6GG87"/>
<dbReference type="SUPFAM" id="SSF52540">
    <property type="entry name" value="P-loop containing nucleoside triphosphate hydrolases"/>
    <property type="match status" value="1"/>
</dbReference>
<dbReference type="STRING" id="4577.A0A1D6GG87"/>
<organism evidence="4">
    <name type="scientific">Zea mays</name>
    <name type="common">Maize</name>
    <dbReference type="NCBI Taxonomy" id="4577"/>
    <lineage>
        <taxon>Eukaryota</taxon>
        <taxon>Viridiplantae</taxon>
        <taxon>Streptophyta</taxon>
        <taxon>Embryophyta</taxon>
        <taxon>Tracheophyta</taxon>
        <taxon>Spermatophyta</taxon>
        <taxon>Magnoliopsida</taxon>
        <taxon>Liliopsida</taxon>
        <taxon>Poales</taxon>
        <taxon>Poaceae</taxon>
        <taxon>PACMAD clade</taxon>
        <taxon>Panicoideae</taxon>
        <taxon>Andropogonodae</taxon>
        <taxon>Andropogoneae</taxon>
        <taxon>Tripsacinae</taxon>
        <taxon>Zea</taxon>
    </lineage>
</organism>
<keyword evidence="4" id="KW-0131">Cell cycle</keyword>
<dbReference type="EMBL" id="CM000781">
    <property type="protein sequence ID" value="AQK62564.1"/>
    <property type="molecule type" value="Genomic_DNA"/>
</dbReference>
<dbReference type="FunFam" id="1.10.8.60:FF:000004">
    <property type="entry name" value="Cell division control 48"/>
    <property type="match status" value="1"/>
</dbReference>
<comment type="similarity">
    <text evidence="1">Belongs to the AAA ATPase family.</text>
</comment>
<feature type="domain" description="AAA ATPase AAA+ lid" evidence="3">
    <location>
        <begin position="62"/>
        <end position="103"/>
    </location>
</feature>
<dbReference type="InterPro" id="IPR027417">
    <property type="entry name" value="P-loop_NTPase"/>
</dbReference>
<dbReference type="OMA" id="THGYIVA"/>
<dbReference type="InterPro" id="IPR003960">
    <property type="entry name" value="ATPase_AAA_CS"/>
</dbReference>
<dbReference type="Gene3D" id="1.10.8.60">
    <property type="match status" value="1"/>
</dbReference>
<name>A0A1D6GG87_MAIZE</name>
<evidence type="ECO:0000259" key="3">
    <source>
        <dbReference type="Pfam" id="PF17862"/>
    </source>
</evidence>
<dbReference type="InterPro" id="IPR003959">
    <property type="entry name" value="ATPase_AAA_core"/>
</dbReference>
<dbReference type="Gene3D" id="3.40.50.300">
    <property type="entry name" value="P-loop containing nucleotide triphosphate hydrolases"/>
    <property type="match status" value="1"/>
</dbReference>
<protein>
    <submittedName>
        <fullName evidence="4">Cell division control protein 48 homolog D</fullName>
    </submittedName>
</protein>
<dbReference type="FunFam" id="3.40.50.300:FF:004781">
    <property type="entry name" value="Bromodomain protein"/>
    <property type="match status" value="1"/>
</dbReference>
<feature type="domain" description="ATPase AAA-type core" evidence="2">
    <location>
        <begin position="1"/>
        <end position="39"/>
    </location>
</feature>
<reference evidence="4" key="1">
    <citation type="submission" date="2015-12" db="EMBL/GenBank/DDBJ databases">
        <title>Update maize B73 reference genome by single molecule sequencing technologies.</title>
        <authorList>
            <consortium name="Maize Genome Sequencing Project"/>
            <person name="Ware D."/>
        </authorList>
    </citation>
    <scope>NUCLEOTIDE SEQUENCE</scope>
    <source>
        <tissue evidence="4">Seedling</tissue>
    </source>
</reference>